<sequence>MTPDSPLVDAVLASPNHNERRVPGGPDMLIIHYTGMGTGDDAVRWLCDPASGVSCHYLVHEDGRIVQMVPESRRAWHAGAGDWRGQDDINSRSIGIEIVNLGHEAGYPDFPAAQIRAVVELCADCAARWAIPPERLLGHSDVAPARKADPGEKFPWDQLFSEGLGHLVAAAPISGGRFFGLGDRGDPVAAYQGLLAAYGYGVPIDGTFGETTRQATIAFQRHFRRERVDGIADASTVETLHRLLTQLPRSPFRRPGPVAQAIVDPVNISA</sequence>
<dbReference type="InterPro" id="IPR036365">
    <property type="entry name" value="PGBD-like_sf"/>
</dbReference>
<reference evidence="7 8" key="1">
    <citation type="submission" date="2020-08" db="EMBL/GenBank/DDBJ databases">
        <title>Genomic Encyclopedia of Type Strains, Phase IV (KMG-IV): sequencing the most valuable type-strain genomes for metagenomic binning, comparative biology and taxonomic classification.</title>
        <authorList>
            <person name="Goeker M."/>
        </authorList>
    </citation>
    <scope>NUCLEOTIDE SEQUENCE [LARGE SCALE GENOMIC DNA]</scope>
    <source>
        <strain evidence="7 8">DSM 103570</strain>
    </source>
</reference>
<comment type="similarity">
    <text evidence="2">Belongs to the N-acetylmuramoyl-L-alanine amidase 2 family.</text>
</comment>
<dbReference type="GO" id="GO:0009253">
    <property type="term" value="P:peptidoglycan catabolic process"/>
    <property type="evidence" value="ECO:0007669"/>
    <property type="project" value="InterPro"/>
</dbReference>
<dbReference type="InterPro" id="IPR051206">
    <property type="entry name" value="NAMLAA_amidase_2"/>
</dbReference>
<accession>A0A7W6HBW9</accession>
<dbReference type="CDD" id="cd06583">
    <property type="entry name" value="PGRP"/>
    <property type="match status" value="1"/>
</dbReference>
<dbReference type="SMART" id="SM00644">
    <property type="entry name" value="Ami_2"/>
    <property type="match status" value="1"/>
</dbReference>
<dbReference type="GO" id="GO:0009254">
    <property type="term" value="P:peptidoglycan turnover"/>
    <property type="evidence" value="ECO:0007669"/>
    <property type="project" value="TreeGrafter"/>
</dbReference>
<dbReference type="SUPFAM" id="SSF55846">
    <property type="entry name" value="N-acetylmuramoyl-L-alanine amidase-like"/>
    <property type="match status" value="1"/>
</dbReference>
<dbReference type="EC" id="3.5.1.28" evidence="3"/>
<dbReference type="GO" id="GO:0019867">
    <property type="term" value="C:outer membrane"/>
    <property type="evidence" value="ECO:0007669"/>
    <property type="project" value="TreeGrafter"/>
</dbReference>
<evidence type="ECO:0000259" key="6">
    <source>
        <dbReference type="SMART" id="SM00644"/>
    </source>
</evidence>
<dbReference type="Gene3D" id="3.40.80.10">
    <property type="entry name" value="Peptidoglycan recognition protein-like"/>
    <property type="match status" value="1"/>
</dbReference>
<dbReference type="GO" id="GO:0071555">
    <property type="term" value="P:cell wall organization"/>
    <property type="evidence" value="ECO:0007669"/>
    <property type="project" value="UniProtKB-KW"/>
</dbReference>
<dbReference type="InterPro" id="IPR002477">
    <property type="entry name" value="Peptidoglycan-bd-like"/>
</dbReference>
<dbReference type="Gene3D" id="1.10.101.10">
    <property type="entry name" value="PGBD-like superfamily/PGBD"/>
    <property type="match status" value="1"/>
</dbReference>
<evidence type="ECO:0000256" key="2">
    <source>
        <dbReference type="ARBA" id="ARBA00007553"/>
    </source>
</evidence>
<proteinExistence type="inferred from homology"/>
<feature type="domain" description="N-acetylmuramoyl-L-alanine amidase" evidence="6">
    <location>
        <begin position="14"/>
        <end position="151"/>
    </location>
</feature>
<dbReference type="EMBL" id="JACIEM010000001">
    <property type="protein sequence ID" value="MBB4002318.1"/>
    <property type="molecule type" value="Genomic_DNA"/>
</dbReference>
<name>A0A7W6HBW9_9HYPH</name>
<dbReference type="Pfam" id="PF01510">
    <property type="entry name" value="Amidase_2"/>
    <property type="match status" value="1"/>
</dbReference>
<dbReference type="SUPFAM" id="SSF47090">
    <property type="entry name" value="PGBD-like"/>
    <property type="match status" value="1"/>
</dbReference>
<dbReference type="RefSeq" id="WP_246367617.1">
    <property type="nucleotide sequence ID" value="NZ_JAAAMM010000001.1"/>
</dbReference>
<gene>
    <name evidence="7" type="ORF">GGR03_001365</name>
</gene>
<dbReference type="InterPro" id="IPR002502">
    <property type="entry name" value="Amidase_domain"/>
</dbReference>
<dbReference type="Pfam" id="PF01471">
    <property type="entry name" value="PG_binding_1"/>
    <property type="match status" value="1"/>
</dbReference>
<organism evidence="7 8">
    <name type="scientific">Aurantimonas endophytica</name>
    <dbReference type="NCBI Taxonomy" id="1522175"/>
    <lineage>
        <taxon>Bacteria</taxon>
        <taxon>Pseudomonadati</taxon>
        <taxon>Pseudomonadota</taxon>
        <taxon>Alphaproteobacteria</taxon>
        <taxon>Hyphomicrobiales</taxon>
        <taxon>Aurantimonadaceae</taxon>
        <taxon>Aurantimonas</taxon>
    </lineage>
</organism>
<dbReference type="PANTHER" id="PTHR30417:SF1">
    <property type="entry name" value="N-ACETYLMURAMOYL-L-ALANINE AMIDASE AMID"/>
    <property type="match status" value="1"/>
</dbReference>
<dbReference type="PANTHER" id="PTHR30417">
    <property type="entry name" value="N-ACETYLMURAMOYL-L-ALANINE AMIDASE AMID"/>
    <property type="match status" value="1"/>
</dbReference>
<dbReference type="InterPro" id="IPR036505">
    <property type="entry name" value="Amidase/PGRP_sf"/>
</dbReference>
<comment type="caution">
    <text evidence="7">The sequence shown here is derived from an EMBL/GenBank/DDBJ whole genome shotgun (WGS) entry which is preliminary data.</text>
</comment>
<keyword evidence="4 7" id="KW-0378">Hydrolase</keyword>
<dbReference type="AlphaFoldDB" id="A0A7W6HBW9"/>
<evidence type="ECO:0000256" key="1">
    <source>
        <dbReference type="ARBA" id="ARBA00001561"/>
    </source>
</evidence>
<dbReference type="GO" id="GO:0008745">
    <property type="term" value="F:N-acetylmuramoyl-L-alanine amidase activity"/>
    <property type="evidence" value="ECO:0007669"/>
    <property type="project" value="UniProtKB-EC"/>
</dbReference>
<keyword evidence="5" id="KW-0961">Cell wall biogenesis/degradation</keyword>
<dbReference type="InterPro" id="IPR036366">
    <property type="entry name" value="PGBDSf"/>
</dbReference>
<protein>
    <recommendedName>
        <fullName evidence="3">N-acetylmuramoyl-L-alanine amidase</fullName>
        <ecNumber evidence="3">3.5.1.28</ecNumber>
    </recommendedName>
</protein>
<evidence type="ECO:0000256" key="3">
    <source>
        <dbReference type="ARBA" id="ARBA00011901"/>
    </source>
</evidence>
<evidence type="ECO:0000256" key="4">
    <source>
        <dbReference type="ARBA" id="ARBA00022801"/>
    </source>
</evidence>
<evidence type="ECO:0000256" key="5">
    <source>
        <dbReference type="ARBA" id="ARBA00023316"/>
    </source>
</evidence>
<keyword evidence="8" id="KW-1185">Reference proteome</keyword>
<dbReference type="Proteomes" id="UP000588647">
    <property type="component" value="Unassembled WGS sequence"/>
</dbReference>
<evidence type="ECO:0000313" key="8">
    <source>
        <dbReference type="Proteomes" id="UP000588647"/>
    </source>
</evidence>
<evidence type="ECO:0000313" key="7">
    <source>
        <dbReference type="EMBL" id="MBB4002318.1"/>
    </source>
</evidence>
<comment type="catalytic activity">
    <reaction evidence="1">
        <text>Hydrolyzes the link between N-acetylmuramoyl residues and L-amino acid residues in certain cell-wall glycopeptides.</text>
        <dbReference type="EC" id="3.5.1.28"/>
    </reaction>
</comment>